<feature type="domain" description="M23ase beta-sheet core" evidence="2">
    <location>
        <begin position="121"/>
        <end position="217"/>
    </location>
</feature>
<comment type="caution">
    <text evidence="3">The sequence shown here is derived from an EMBL/GenBank/DDBJ whole genome shotgun (WGS) entry which is preliminary data.</text>
</comment>
<dbReference type="Pfam" id="PF01551">
    <property type="entry name" value="Peptidase_M23"/>
    <property type="match status" value="1"/>
</dbReference>
<evidence type="ECO:0000313" key="4">
    <source>
        <dbReference type="Proteomes" id="UP000176527"/>
    </source>
</evidence>
<name>A0A1F5KCL8_9BACT</name>
<dbReference type="CDD" id="cd12797">
    <property type="entry name" value="M23_peptidase"/>
    <property type="match status" value="1"/>
</dbReference>
<dbReference type="SUPFAM" id="SSF51261">
    <property type="entry name" value="Duplicated hybrid motif"/>
    <property type="match status" value="1"/>
</dbReference>
<dbReference type="AlphaFoldDB" id="A0A1F5KCL8"/>
<organism evidence="3 4">
    <name type="scientific">Candidatus Daviesbacteria bacterium RIFCSPHIGHO2_12_FULL_37_11</name>
    <dbReference type="NCBI Taxonomy" id="1797777"/>
    <lineage>
        <taxon>Bacteria</taxon>
        <taxon>Candidatus Daviesiibacteriota</taxon>
    </lineage>
</organism>
<gene>
    <name evidence="3" type="ORF">A3F00_03425</name>
</gene>
<dbReference type="InterPro" id="IPR050570">
    <property type="entry name" value="Cell_wall_metabolism_enzyme"/>
</dbReference>
<dbReference type="GO" id="GO:0004222">
    <property type="term" value="F:metalloendopeptidase activity"/>
    <property type="evidence" value="ECO:0007669"/>
    <property type="project" value="TreeGrafter"/>
</dbReference>
<dbReference type="EMBL" id="MFDE01000014">
    <property type="protein sequence ID" value="OGE38692.1"/>
    <property type="molecule type" value="Genomic_DNA"/>
</dbReference>
<dbReference type="InterPro" id="IPR011055">
    <property type="entry name" value="Dup_hybrid_motif"/>
</dbReference>
<dbReference type="PANTHER" id="PTHR21666">
    <property type="entry name" value="PEPTIDASE-RELATED"/>
    <property type="match status" value="1"/>
</dbReference>
<evidence type="ECO:0000313" key="3">
    <source>
        <dbReference type="EMBL" id="OGE38692.1"/>
    </source>
</evidence>
<dbReference type="Proteomes" id="UP000176527">
    <property type="component" value="Unassembled WGS sequence"/>
</dbReference>
<dbReference type="PANTHER" id="PTHR21666:SF289">
    <property type="entry name" value="L-ALA--D-GLU ENDOPEPTIDASE"/>
    <property type="match status" value="1"/>
</dbReference>
<protein>
    <recommendedName>
        <fullName evidence="2">M23ase beta-sheet core domain-containing protein</fullName>
    </recommendedName>
</protein>
<evidence type="ECO:0000259" key="2">
    <source>
        <dbReference type="Pfam" id="PF01551"/>
    </source>
</evidence>
<reference evidence="3 4" key="1">
    <citation type="journal article" date="2016" name="Nat. Commun.">
        <title>Thousands of microbial genomes shed light on interconnected biogeochemical processes in an aquifer system.</title>
        <authorList>
            <person name="Anantharaman K."/>
            <person name="Brown C.T."/>
            <person name="Hug L.A."/>
            <person name="Sharon I."/>
            <person name="Castelle C.J."/>
            <person name="Probst A.J."/>
            <person name="Thomas B.C."/>
            <person name="Singh A."/>
            <person name="Wilkins M.J."/>
            <person name="Karaoz U."/>
            <person name="Brodie E.L."/>
            <person name="Williams K.H."/>
            <person name="Hubbard S.S."/>
            <person name="Banfield J.F."/>
        </authorList>
    </citation>
    <scope>NUCLEOTIDE SEQUENCE [LARGE SCALE GENOMIC DNA]</scope>
</reference>
<dbReference type="InterPro" id="IPR016047">
    <property type="entry name" value="M23ase_b-sheet_dom"/>
</dbReference>
<dbReference type="Gene3D" id="2.70.70.10">
    <property type="entry name" value="Glucose Permease (Domain IIA)"/>
    <property type="match status" value="1"/>
</dbReference>
<sequence>MTSEEISGIISPCLFNILQKSLLSKKFQRGVALNSEDSNIKPRLIPDFARDPKRLKNTGQKYLILALIALSFLGYQPSIQFPHVKQSISFAQEDQTQTIKSDTLPQLQLPHPGYLSTRFSRFHPGVDIATGLGMPIHPVTEGEVAEVNYGIFGYGNHVIIVHAYGLKSLYGHMGRVYAVKGQTVSTEDTLGTVGMTGFTSGPHTHLEIIRNGTPMNPQTLLPPLQNYPSEEYLKPYGGNVEIKNLSKSLKPDFN</sequence>
<evidence type="ECO:0000256" key="1">
    <source>
        <dbReference type="ARBA" id="ARBA00022729"/>
    </source>
</evidence>
<proteinExistence type="predicted"/>
<keyword evidence="1" id="KW-0732">Signal</keyword>
<accession>A0A1F5KCL8</accession>